<keyword evidence="3" id="KW-1185">Reference proteome</keyword>
<reference evidence="2" key="2">
    <citation type="submission" date="2023-04" db="EMBL/GenBank/DDBJ databases">
        <authorList>
            <person name="Bu L."/>
            <person name="Lu L."/>
            <person name="Laidemitt M.R."/>
            <person name="Zhang S.M."/>
            <person name="Mutuku M."/>
            <person name="Mkoji G."/>
            <person name="Steinauer M."/>
            <person name="Loker E.S."/>
        </authorList>
    </citation>
    <scope>NUCLEOTIDE SEQUENCE</scope>
    <source>
        <strain evidence="2">KasaAsao</strain>
        <tissue evidence="2">Whole Snail</tissue>
    </source>
</reference>
<feature type="chain" id="PRO_5041934735" evidence="1">
    <location>
        <begin position="21"/>
        <end position="305"/>
    </location>
</feature>
<dbReference type="Proteomes" id="UP001233172">
    <property type="component" value="Unassembled WGS sequence"/>
</dbReference>
<sequence length="305" mass="34149">MDLVIPYLMVWHCLILCSSSEDVPKLDFSPVVASRFCTRGLLAHHDMLSFNVEFENIWRGWIDDVIFVHKAGSDDHMEKLCSLRGLREAVCQYQAIMGCYCSGKSTTKSIVTLNVTADKYGDIKIQLVHMRGSVVEFSLNAYTVYGEPIVHAYLDGHPVFPYVPCSKAVKGSGYRELRFCVDNLLEPVLKIAVENYGEASNSSGRCVTYSLNLYAGESLATFSYLDACKRSKTFYCSITVDHESNSLTKLLPWTLPLLAAVTLLPSTACICYKARQHSLQKDHEAYAKKREAVGTKKLTNFLPIL</sequence>
<protein>
    <submittedName>
        <fullName evidence="2">Uncharacterized protein</fullName>
    </submittedName>
</protein>
<evidence type="ECO:0000313" key="2">
    <source>
        <dbReference type="EMBL" id="KAK0066351.1"/>
    </source>
</evidence>
<keyword evidence="1" id="KW-0732">Signal</keyword>
<gene>
    <name evidence="2" type="ORF">Bpfe_004472</name>
</gene>
<feature type="signal peptide" evidence="1">
    <location>
        <begin position="1"/>
        <end position="20"/>
    </location>
</feature>
<evidence type="ECO:0000256" key="1">
    <source>
        <dbReference type="SAM" id="SignalP"/>
    </source>
</evidence>
<name>A0AAD8FK19_BIOPF</name>
<accession>A0AAD8FK19</accession>
<dbReference type="EMBL" id="JASAOG010000011">
    <property type="protein sequence ID" value="KAK0066351.1"/>
    <property type="molecule type" value="Genomic_DNA"/>
</dbReference>
<proteinExistence type="predicted"/>
<reference evidence="2" key="1">
    <citation type="journal article" date="2023" name="PLoS Negl. Trop. Dis.">
        <title>A genome sequence for Biomphalaria pfeifferi, the major vector snail for the human-infecting parasite Schistosoma mansoni.</title>
        <authorList>
            <person name="Bu L."/>
            <person name="Lu L."/>
            <person name="Laidemitt M.R."/>
            <person name="Zhang S.M."/>
            <person name="Mutuku M."/>
            <person name="Mkoji G."/>
            <person name="Steinauer M."/>
            <person name="Loker E.S."/>
        </authorList>
    </citation>
    <scope>NUCLEOTIDE SEQUENCE</scope>
    <source>
        <strain evidence="2">KasaAsao</strain>
    </source>
</reference>
<evidence type="ECO:0000313" key="3">
    <source>
        <dbReference type="Proteomes" id="UP001233172"/>
    </source>
</evidence>
<organism evidence="2 3">
    <name type="scientific">Biomphalaria pfeifferi</name>
    <name type="common">Bloodfluke planorb</name>
    <name type="synonym">Freshwater snail</name>
    <dbReference type="NCBI Taxonomy" id="112525"/>
    <lineage>
        <taxon>Eukaryota</taxon>
        <taxon>Metazoa</taxon>
        <taxon>Spiralia</taxon>
        <taxon>Lophotrochozoa</taxon>
        <taxon>Mollusca</taxon>
        <taxon>Gastropoda</taxon>
        <taxon>Heterobranchia</taxon>
        <taxon>Euthyneura</taxon>
        <taxon>Panpulmonata</taxon>
        <taxon>Hygrophila</taxon>
        <taxon>Lymnaeoidea</taxon>
        <taxon>Planorbidae</taxon>
        <taxon>Biomphalaria</taxon>
    </lineage>
</organism>
<dbReference type="AlphaFoldDB" id="A0AAD8FK19"/>
<comment type="caution">
    <text evidence="2">The sequence shown here is derived from an EMBL/GenBank/DDBJ whole genome shotgun (WGS) entry which is preliminary data.</text>
</comment>